<keyword evidence="3" id="KW-1185">Reference proteome</keyword>
<proteinExistence type="predicted"/>
<evidence type="ECO:0000313" key="3">
    <source>
        <dbReference type="Proteomes" id="UP000233551"/>
    </source>
</evidence>
<name>A0A2I0KN89_PUNGR</name>
<comment type="caution">
    <text evidence="2">The sequence shown here is derived from an EMBL/GenBank/DDBJ whole genome shotgun (WGS) entry which is preliminary data.</text>
</comment>
<accession>A0A2I0KN89</accession>
<feature type="compositionally biased region" description="Basic and acidic residues" evidence="1">
    <location>
        <begin position="104"/>
        <end position="125"/>
    </location>
</feature>
<protein>
    <submittedName>
        <fullName evidence="2">Uncharacterized protein</fullName>
    </submittedName>
</protein>
<organism evidence="2 3">
    <name type="scientific">Punica granatum</name>
    <name type="common">Pomegranate</name>
    <dbReference type="NCBI Taxonomy" id="22663"/>
    <lineage>
        <taxon>Eukaryota</taxon>
        <taxon>Viridiplantae</taxon>
        <taxon>Streptophyta</taxon>
        <taxon>Embryophyta</taxon>
        <taxon>Tracheophyta</taxon>
        <taxon>Spermatophyta</taxon>
        <taxon>Magnoliopsida</taxon>
        <taxon>eudicotyledons</taxon>
        <taxon>Gunneridae</taxon>
        <taxon>Pentapetalae</taxon>
        <taxon>rosids</taxon>
        <taxon>malvids</taxon>
        <taxon>Myrtales</taxon>
        <taxon>Lythraceae</taxon>
        <taxon>Punica</taxon>
    </lineage>
</organism>
<dbReference type="AlphaFoldDB" id="A0A2I0KN89"/>
<dbReference type="Proteomes" id="UP000233551">
    <property type="component" value="Unassembled WGS sequence"/>
</dbReference>
<evidence type="ECO:0000313" key="2">
    <source>
        <dbReference type="EMBL" id="PKI69790.1"/>
    </source>
</evidence>
<evidence type="ECO:0000256" key="1">
    <source>
        <dbReference type="SAM" id="MobiDB-lite"/>
    </source>
</evidence>
<feature type="region of interest" description="Disordered" evidence="1">
    <location>
        <begin position="104"/>
        <end position="134"/>
    </location>
</feature>
<gene>
    <name evidence="2" type="ORF">CRG98_009665</name>
</gene>
<dbReference type="EMBL" id="PGOL01000479">
    <property type="protein sequence ID" value="PKI69790.1"/>
    <property type="molecule type" value="Genomic_DNA"/>
</dbReference>
<reference evidence="2 3" key="1">
    <citation type="submission" date="2017-11" db="EMBL/GenBank/DDBJ databases">
        <title>De-novo sequencing of pomegranate (Punica granatum L.) genome.</title>
        <authorList>
            <person name="Akparov Z."/>
            <person name="Amiraslanov A."/>
            <person name="Hajiyeva S."/>
            <person name="Abbasov M."/>
            <person name="Kaur K."/>
            <person name="Hamwieh A."/>
            <person name="Solovyev V."/>
            <person name="Salamov A."/>
            <person name="Braich B."/>
            <person name="Kosarev P."/>
            <person name="Mahmoud A."/>
            <person name="Hajiyev E."/>
            <person name="Babayeva S."/>
            <person name="Izzatullayeva V."/>
            <person name="Mammadov A."/>
            <person name="Mammadov A."/>
            <person name="Sharifova S."/>
            <person name="Ojaghi J."/>
            <person name="Eynullazada K."/>
            <person name="Bayramov B."/>
            <person name="Abdulazimova A."/>
            <person name="Shahmuradov I."/>
        </authorList>
    </citation>
    <scope>NUCLEOTIDE SEQUENCE [LARGE SCALE GENOMIC DNA]</scope>
    <source>
        <strain evidence="3">cv. AG2017</strain>
        <tissue evidence="2">Leaf</tissue>
    </source>
</reference>
<sequence>MERFKSGRAFPPMKGGGDCEKFQDRPGFHRIWVHRSPIYWESRLWRMVGEATAAKMVAGGGKSDWVRNAVRIGQQGAEKATKYFCGRCRGSGGPKGALLKAEDVEGATRERRVRGRERDELDGGRGKSHHQIFP</sequence>